<dbReference type="InterPro" id="IPR036291">
    <property type="entry name" value="NAD(P)-bd_dom_sf"/>
</dbReference>
<dbReference type="Gene3D" id="3.40.50.720">
    <property type="entry name" value="NAD(P)-binding Rossmann-like Domain"/>
    <property type="match status" value="1"/>
</dbReference>
<evidence type="ECO:0000256" key="3">
    <source>
        <dbReference type="ARBA" id="ARBA00023002"/>
    </source>
</evidence>
<evidence type="ECO:0000313" key="8">
    <source>
        <dbReference type="Proteomes" id="UP001500013"/>
    </source>
</evidence>
<feature type="domain" description="Ketopantoate reductase N-terminal" evidence="5">
    <location>
        <begin position="3"/>
        <end position="152"/>
    </location>
</feature>
<evidence type="ECO:0000313" key="7">
    <source>
        <dbReference type="EMBL" id="GAA1978427.1"/>
    </source>
</evidence>
<dbReference type="InterPro" id="IPR013328">
    <property type="entry name" value="6PGD_dom2"/>
</dbReference>
<dbReference type="Proteomes" id="UP001500013">
    <property type="component" value="Unassembled WGS sequence"/>
</dbReference>
<evidence type="ECO:0000256" key="2">
    <source>
        <dbReference type="ARBA" id="ARBA00022857"/>
    </source>
</evidence>
<dbReference type="InterPro" id="IPR008927">
    <property type="entry name" value="6-PGluconate_DH-like_C_sf"/>
</dbReference>
<comment type="catalytic activity">
    <reaction evidence="4">
        <text>(R)-pantoate + NADP(+) = 2-dehydropantoate + NADPH + H(+)</text>
        <dbReference type="Rhea" id="RHEA:16233"/>
        <dbReference type="ChEBI" id="CHEBI:11561"/>
        <dbReference type="ChEBI" id="CHEBI:15378"/>
        <dbReference type="ChEBI" id="CHEBI:15980"/>
        <dbReference type="ChEBI" id="CHEBI:57783"/>
        <dbReference type="ChEBI" id="CHEBI:58349"/>
        <dbReference type="EC" id="1.1.1.169"/>
    </reaction>
</comment>
<dbReference type="EMBL" id="BAAAPU010000007">
    <property type="protein sequence ID" value="GAA1978427.1"/>
    <property type="molecule type" value="Genomic_DNA"/>
</dbReference>
<dbReference type="InterPro" id="IPR013332">
    <property type="entry name" value="KPR_N"/>
</dbReference>
<comment type="function">
    <text evidence="4">Catalyzes the NADPH-dependent reduction of ketopantoate into pantoic acid.</text>
</comment>
<keyword evidence="4" id="KW-0566">Pantothenate biosynthesis</keyword>
<dbReference type="SUPFAM" id="SSF48179">
    <property type="entry name" value="6-phosphogluconate dehydrogenase C-terminal domain-like"/>
    <property type="match status" value="1"/>
</dbReference>
<protein>
    <recommendedName>
        <fullName evidence="4">2-dehydropantoate 2-reductase</fullName>
        <ecNumber evidence="4">1.1.1.169</ecNumber>
    </recommendedName>
    <alternativeName>
        <fullName evidence="4">Ketopantoate reductase</fullName>
    </alternativeName>
</protein>
<accession>A0ABN2S1C1</accession>
<dbReference type="InterPro" id="IPR013752">
    <property type="entry name" value="KPA_reductase"/>
</dbReference>
<name>A0ABN2S1C1_9MICO</name>
<evidence type="ECO:0000256" key="1">
    <source>
        <dbReference type="ARBA" id="ARBA00007870"/>
    </source>
</evidence>
<dbReference type="InterPro" id="IPR003710">
    <property type="entry name" value="ApbA"/>
</dbReference>
<comment type="similarity">
    <text evidence="1 4">Belongs to the ketopantoate reductase family.</text>
</comment>
<feature type="domain" description="Ketopantoate reductase C-terminal" evidence="6">
    <location>
        <begin position="185"/>
        <end position="306"/>
    </location>
</feature>
<gene>
    <name evidence="7" type="ORF">GCM10009817_18620</name>
</gene>
<keyword evidence="2 4" id="KW-0521">NADP</keyword>
<dbReference type="EC" id="1.1.1.169" evidence="4"/>
<evidence type="ECO:0000256" key="4">
    <source>
        <dbReference type="RuleBase" id="RU362068"/>
    </source>
</evidence>
<reference evidence="7 8" key="1">
    <citation type="journal article" date="2019" name="Int. J. Syst. Evol. Microbiol.">
        <title>The Global Catalogue of Microorganisms (GCM) 10K type strain sequencing project: providing services to taxonomists for standard genome sequencing and annotation.</title>
        <authorList>
            <consortium name="The Broad Institute Genomics Platform"/>
            <consortium name="The Broad Institute Genome Sequencing Center for Infectious Disease"/>
            <person name="Wu L."/>
            <person name="Ma J."/>
        </authorList>
    </citation>
    <scope>NUCLEOTIDE SEQUENCE [LARGE SCALE GENOMIC DNA]</scope>
    <source>
        <strain evidence="7 8">JCM 15628</strain>
    </source>
</reference>
<dbReference type="PANTHER" id="PTHR21708">
    <property type="entry name" value="PROBABLE 2-DEHYDROPANTOATE 2-REDUCTASE"/>
    <property type="match status" value="1"/>
</dbReference>
<evidence type="ECO:0000259" key="6">
    <source>
        <dbReference type="Pfam" id="PF08546"/>
    </source>
</evidence>
<dbReference type="SUPFAM" id="SSF51735">
    <property type="entry name" value="NAD(P)-binding Rossmann-fold domains"/>
    <property type="match status" value="1"/>
</dbReference>
<dbReference type="Pfam" id="PF08546">
    <property type="entry name" value="ApbA_C"/>
    <property type="match status" value="1"/>
</dbReference>
<dbReference type="InterPro" id="IPR051402">
    <property type="entry name" value="KPR-Related"/>
</dbReference>
<comment type="pathway">
    <text evidence="4">Cofactor biosynthesis; (R)-pantothenate biosynthesis; (R)-pantoate from 3-methyl-2-oxobutanoate: step 2/2.</text>
</comment>
<keyword evidence="8" id="KW-1185">Reference proteome</keyword>
<sequence>MRIAVLGTGGIGGYFGGRLAASGHDVTFLARGPHLEAIRDHGLVVTSVAGDFTVRPAQVTDDLASIGQVDAVLLAVKTWQLPPVLEKLPALVGPHTGVITVQNGVEAPDQTAAAVGRSAVLPGIAKIFAYIEAPGRVTHAGGPASLVFDEWAPASGASAGVPSERVARLREAVTASGAASPGPDDIWAELWSKMLFVVPFGSLGAALDATIGQLRSKPSSRILLEDAMREVEALARARGIRLPPRVVEGTMAFVDDQPADATTSLQRDLLEGRPSELDAWTGAVVRLAGEVGVDVPLHRLLLEVLTSRHPVPPPG</sequence>
<dbReference type="NCBIfam" id="NF005091">
    <property type="entry name" value="PRK06522.2-2"/>
    <property type="match status" value="1"/>
</dbReference>
<dbReference type="PANTHER" id="PTHR21708:SF26">
    <property type="entry name" value="2-DEHYDROPANTOATE 2-REDUCTASE"/>
    <property type="match status" value="1"/>
</dbReference>
<proteinExistence type="inferred from homology"/>
<comment type="caution">
    <text evidence="7">The sequence shown here is derived from an EMBL/GenBank/DDBJ whole genome shotgun (WGS) entry which is preliminary data.</text>
</comment>
<dbReference type="NCBIfam" id="TIGR00745">
    <property type="entry name" value="apbA_panE"/>
    <property type="match status" value="1"/>
</dbReference>
<keyword evidence="3 4" id="KW-0560">Oxidoreductase</keyword>
<evidence type="ECO:0000259" key="5">
    <source>
        <dbReference type="Pfam" id="PF02558"/>
    </source>
</evidence>
<organism evidence="7 8">
    <name type="scientific">Terrabacter lapilli</name>
    <dbReference type="NCBI Taxonomy" id="436231"/>
    <lineage>
        <taxon>Bacteria</taxon>
        <taxon>Bacillati</taxon>
        <taxon>Actinomycetota</taxon>
        <taxon>Actinomycetes</taxon>
        <taxon>Micrococcales</taxon>
        <taxon>Intrasporangiaceae</taxon>
        <taxon>Terrabacter</taxon>
    </lineage>
</organism>
<dbReference type="Pfam" id="PF02558">
    <property type="entry name" value="ApbA"/>
    <property type="match status" value="1"/>
</dbReference>
<dbReference type="RefSeq" id="WP_344060971.1">
    <property type="nucleotide sequence ID" value="NZ_BAAAPU010000007.1"/>
</dbReference>
<dbReference type="Gene3D" id="1.10.1040.10">
    <property type="entry name" value="N-(1-d-carboxylethyl)-l-norvaline Dehydrogenase, domain 2"/>
    <property type="match status" value="1"/>
</dbReference>